<dbReference type="Gene3D" id="3.90.180.10">
    <property type="entry name" value="Medium-chain alcohol dehydrogenases, catalytic domain"/>
    <property type="match status" value="1"/>
</dbReference>
<evidence type="ECO:0000256" key="4">
    <source>
        <dbReference type="ARBA" id="ARBA00022833"/>
    </source>
</evidence>
<dbReference type="EMBL" id="KV460280">
    <property type="protein sequence ID" value="OBT91766.1"/>
    <property type="molecule type" value="Genomic_DNA"/>
</dbReference>
<dbReference type="Pfam" id="PF08240">
    <property type="entry name" value="ADH_N"/>
    <property type="match status" value="1"/>
</dbReference>
<dbReference type="Pfam" id="PF00107">
    <property type="entry name" value="ADH_zinc_N"/>
    <property type="match status" value="1"/>
</dbReference>
<dbReference type="GO" id="GO:0004022">
    <property type="term" value="F:alcohol dehydrogenase (NAD+) activity"/>
    <property type="evidence" value="ECO:0007669"/>
    <property type="project" value="TreeGrafter"/>
</dbReference>
<dbReference type="InterPro" id="IPR036291">
    <property type="entry name" value="NAD(P)-bd_dom_sf"/>
</dbReference>
<keyword evidence="3" id="KW-0479">Metal-binding</keyword>
<keyword evidence="5" id="KW-0560">Oxidoreductase</keyword>
<dbReference type="STRING" id="342668.A0A1B8G7E9"/>
<feature type="domain" description="Enoyl reductase (ER)" evidence="7">
    <location>
        <begin position="18"/>
        <end position="349"/>
    </location>
</feature>
<accession>A0A1B8G7E9</accession>
<evidence type="ECO:0000313" key="9">
    <source>
        <dbReference type="Proteomes" id="UP000091956"/>
    </source>
</evidence>
<dbReference type="PANTHER" id="PTHR42940:SF8">
    <property type="entry name" value="VACUOLAR PROTEIN SORTING-ASSOCIATED PROTEIN 11"/>
    <property type="match status" value="1"/>
</dbReference>
<dbReference type="InterPro" id="IPR013154">
    <property type="entry name" value="ADH-like_N"/>
</dbReference>
<dbReference type="InterPro" id="IPR013149">
    <property type="entry name" value="ADH-like_C"/>
</dbReference>
<keyword evidence="9" id="KW-1185">Reference proteome</keyword>
<comment type="similarity">
    <text evidence="2">Belongs to the zinc-containing alcohol dehydrogenase family.</text>
</comment>
<dbReference type="GO" id="GO:0005737">
    <property type="term" value="C:cytoplasm"/>
    <property type="evidence" value="ECO:0007669"/>
    <property type="project" value="TreeGrafter"/>
</dbReference>
<keyword evidence="6" id="KW-0520">NAD</keyword>
<evidence type="ECO:0000259" key="7">
    <source>
        <dbReference type="SMART" id="SM00829"/>
    </source>
</evidence>
<evidence type="ECO:0000256" key="3">
    <source>
        <dbReference type="ARBA" id="ARBA00022723"/>
    </source>
</evidence>
<dbReference type="InterPro" id="IPR011032">
    <property type="entry name" value="GroES-like_sf"/>
</dbReference>
<reference evidence="8 9" key="1">
    <citation type="submission" date="2016-03" db="EMBL/GenBank/DDBJ databases">
        <title>Comparative genomics of Pseudogymnoascus destructans, the fungus causing white-nose syndrome of bats.</title>
        <authorList>
            <person name="Palmer J.M."/>
            <person name="Drees K.P."/>
            <person name="Foster J.T."/>
            <person name="Lindner D.L."/>
        </authorList>
    </citation>
    <scope>NUCLEOTIDE SEQUENCE [LARGE SCALE GENOMIC DNA]</scope>
    <source>
        <strain evidence="8 9">UAMH 10579</strain>
    </source>
</reference>
<dbReference type="InterPro" id="IPR020843">
    <property type="entry name" value="ER"/>
</dbReference>
<dbReference type="OrthoDB" id="256333at2759"/>
<evidence type="ECO:0000256" key="5">
    <source>
        <dbReference type="ARBA" id="ARBA00023002"/>
    </source>
</evidence>
<protein>
    <recommendedName>
        <fullName evidence="7">Enoyl reductase (ER) domain-containing protein</fullName>
    </recommendedName>
</protein>
<dbReference type="RefSeq" id="XP_018125499.1">
    <property type="nucleotide sequence ID" value="XM_018278741.1"/>
</dbReference>
<dbReference type="PANTHER" id="PTHR42940">
    <property type="entry name" value="ALCOHOL DEHYDROGENASE 1-RELATED"/>
    <property type="match status" value="1"/>
</dbReference>
<dbReference type="SUPFAM" id="SSF50129">
    <property type="entry name" value="GroES-like"/>
    <property type="match status" value="1"/>
</dbReference>
<reference evidence="9" key="2">
    <citation type="journal article" date="2018" name="Nat. Commun.">
        <title>Extreme sensitivity to ultraviolet light in the fungal pathogen causing white-nose syndrome of bats.</title>
        <authorList>
            <person name="Palmer J.M."/>
            <person name="Drees K.P."/>
            <person name="Foster J.T."/>
            <person name="Lindner D.L."/>
        </authorList>
    </citation>
    <scope>NUCLEOTIDE SEQUENCE [LARGE SCALE GENOMIC DNA]</scope>
    <source>
        <strain evidence="9">UAMH 10579</strain>
    </source>
</reference>
<gene>
    <name evidence="8" type="ORF">VE01_09327</name>
</gene>
<dbReference type="Gene3D" id="3.40.50.720">
    <property type="entry name" value="NAD(P)-binding Rossmann-like Domain"/>
    <property type="match status" value="1"/>
</dbReference>
<dbReference type="FunFam" id="3.40.50.720:FF:000039">
    <property type="entry name" value="Alcohol dehydrogenase AdhP"/>
    <property type="match status" value="1"/>
</dbReference>
<organism evidence="8 9">
    <name type="scientific">Pseudogymnoascus verrucosus</name>
    <dbReference type="NCBI Taxonomy" id="342668"/>
    <lineage>
        <taxon>Eukaryota</taxon>
        <taxon>Fungi</taxon>
        <taxon>Dikarya</taxon>
        <taxon>Ascomycota</taxon>
        <taxon>Pezizomycotina</taxon>
        <taxon>Leotiomycetes</taxon>
        <taxon>Thelebolales</taxon>
        <taxon>Thelebolaceae</taxon>
        <taxon>Pseudogymnoascus</taxon>
    </lineage>
</organism>
<dbReference type="AlphaFoldDB" id="A0A1B8G7E9"/>
<evidence type="ECO:0000256" key="6">
    <source>
        <dbReference type="ARBA" id="ARBA00023027"/>
    </source>
</evidence>
<evidence type="ECO:0000313" key="8">
    <source>
        <dbReference type="EMBL" id="OBT91766.1"/>
    </source>
</evidence>
<dbReference type="GeneID" id="28842713"/>
<evidence type="ECO:0000256" key="1">
    <source>
        <dbReference type="ARBA" id="ARBA00001947"/>
    </source>
</evidence>
<keyword evidence="4" id="KW-0862">Zinc</keyword>
<dbReference type="SMART" id="SM00829">
    <property type="entry name" value="PKS_ER"/>
    <property type="match status" value="1"/>
</dbReference>
<evidence type="ECO:0000256" key="2">
    <source>
        <dbReference type="ARBA" id="ARBA00008072"/>
    </source>
</evidence>
<dbReference type="SUPFAM" id="SSF51735">
    <property type="entry name" value="NAD(P)-binding Rossmann-fold domains"/>
    <property type="match status" value="1"/>
</dbReference>
<proteinExistence type="inferred from homology"/>
<dbReference type="Proteomes" id="UP000091956">
    <property type="component" value="Unassembled WGS sequence"/>
</dbReference>
<sequence>MPHEVGHNGIMRAAQFNTVTKKITVNRIPIPSCKPHEILIKNKCASLCHSDLMLFWDSTAEPATTEDVTIGHENTGVVVEVGSKTTGFSVGDKVGCLGCSYACYKCEACKIHNLLCQEGTGLMHGFSTAGHFADYSVSDYRNAMVLPDGIDMVSAAPLFCAGVTAYHAVDQCDLEKGQWVAVIGCGGLGHLGIQYAKAMGYRVVAIDISDAQLSNARSLGADLIYNSMVDSTYLEKIKEKTQGGCHAAIVFSAALAAYEQAPKCLRVNGLMMIVGIPPKNLSISALDILLGRYRIKGASSGTPDRMSAAIYFSHDNKINPHMTTFKDLDDIHEIVDLMSKGQNAGRFAIVWE</sequence>
<dbReference type="GO" id="GO:0046872">
    <property type="term" value="F:metal ion binding"/>
    <property type="evidence" value="ECO:0007669"/>
    <property type="project" value="UniProtKB-KW"/>
</dbReference>
<comment type="cofactor">
    <cofactor evidence="1">
        <name>Zn(2+)</name>
        <dbReference type="ChEBI" id="CHEBI:29105"/>
    </cofactor>
</comment>
<name>A0A1B8G7E9_9PEZI</name>